<keyword evidence="3" id="KW-1185">Reference proteome</keyword>
<dbReference type="AlphaFoldDB" id="A0A917QNX3"/>
<feature type="compositionally biased region" description="Low complexity" evidence="1">
    <location>
        <begin position="68"/>
        <end position="85"/>
    </location>
</feature>
<gene>
    <name evidence="2" type="ORF">GCM10007964_00220</name>
</gene>
<evidence type="ECO:0000313" key="3">
    <source>
        <dbReference type="Proteomes" id="UP000645217"/>
    </source>
</evidence>
<comment type="caution">
    <text evidence="2">The sequence shown here is derived from an EMBL/GenBank/DDBJ whole genome shotgun (WGS) entry which is preliminary data.</text>
</comment>
<dbReference type="Proteomes" id="UP000645217">
    <property type="component" value="Unassembled WGS sequence"/>
</dbReference>
<name>A0A917QNX3_9ACTN</name>
<accession>A0A917QNX3</accession>
<reference evidence="2" key="2">
    <citation type="submission" date="2020-09" db="EMBL/GenBank/DDBJ databases">
        <authorList>
            <person name="Sun Q."/>
            <person name="Ohkuma M."/>
        </authorList>
    </citation>
    <scope>NUCLEOTIDE SEQUENCE</scope>
    <source>
        <strain evidence="2">JCM 13064</strain>
    </source>
</reference>
<dbReference type="RefSeq" id="WP_189160832.1">
    <property type="nucleotide sequence ID" value="NZ_BMNT01000001.1"/>
</dbReference>
<evidence type="ECO:0000256" key="1">
    <source>
        <dbReference type="SAM" id="MobiDB-lite"/>
    </source>
</evidence>
<dbReference type="InterPro" id="IPR020109">
    <property type="entry name" value="Holin_r1t"/>
</dbReference>
<feature type="region of interest" description="Disordered" evidence="1">
    <location>
        <begin position="68"/>
        <end position="91"/>
    </location>
</feature>
<dbReference type="Pfam" id="PF16945">
    <property type="entry name" value="Phage_r1t_holin"/>
    <property type="match status" value="1"/>
</dbReference>
<proteinExistence type="predicted"/>
<protein>
    <recommendedName>
        <fullName evidence="4">Holin</fullName>
    </recommendedName>
</protein>
<sequence>MSVSKWATGAFWSDAVERAVRTAAQAALGIVGAGTMGLLEVDWPTVGSVAGLAAVVSLLMSFAAGSTGDAATAGFTTTSTPAPRTETYRQS</sequence>
<evidence type="ECO:0008006" key="4">
    <source>
        <dbReference type="Google" id="ProtNLM"/>
    </source>
</evidence>
<reference evidence="2" key="1">
    <citation type="journal article" date="2014" name="Int. J. Syst. Evol. Microbiol.">
        <title>Complete genome sequence of Corynebacterium casei LMG S-19264T (=DSM 44701T), isolated from a smear-ripened cheese.</title>
        <authorList>
            <consortium name="US DOE Joint Genome Institute (JGI-PGF)"/>
            <person name="Walter F."/>
            <person name="Albersmeier A."/>
            <person name="Kalinowski J."/>
            <person name="Ruckert C."/>
        </authorList>
    </citation>
    <scope>NUCLEOTIDE SEQUENCE</scope>
    <source>
        <strain evidence="2">JCM 13064</strain>
    </source>
</reference>
<dbReference type="EMBL" id="BMNT01000001">
    <property type="protein sequence ID" value="GGK61063.1"/>
    <property type="molecule type" value="Genomic_DNA"/>
</dbReference>
<evidence type="ECO:0000313" key="2">
    <source>
        <dbReference type="EMBL" id="GGK61063.1"/>
    </source>
</evidence>
<organism evidence="2 3">
    <name type="scientific">Sphaerisporangium melleum</name>
    <dbReference type="NCBI Taxonomy" id="321316"/>
    <lineage>
        <taxon>Bacteria</taxon>
        <taxon>Bacillati</taxon>
        <taxon>Actinomycetota</taxon>
        <taxon>Actinomycetes</taxon>
        <taxon>Streptosporangiales</taxon>
        <taxon>Streptosporangiaceae</taxon>
        <taxon>Sphaerisporangium</taxon>
    </lineage>
</organism>